<dbReference type="InterPro" id="IPR000717">
    <property type="entry name" value="PCI_dom"/>
</dbReference>
<dbReference type="PANTHER" id="PTHR12732:SF0">
    <property type="entry name" value="PCI DOMAIN-CONTAINING PROTEIN 2"/>
    <property type="match status" value="1"/>
</dbReference>
<dbReference type="PANTHER" id="PTHR12732">
    <property type="entry name" value="UNCHARACTERIZED PROTEASOME COMPONENT REGION PCI-CONTAINING"/>
    <property type="match status" value="1"/>
</dbReference>
<proteinExistence type="inferred from homology"/>
<feature type="domain" description="PCI" evidence="3">
    <location>
        <begin position="255"/>
        <end position="459"/>
    </location>
</feature>
<dbReference type="AlphaFoldDB" id="A0A6G1IGM8"/>
<accession>A0A6G1IGM8</accession>
<reference evidence="4" key="1">
    <citation type="journal article" date="2020" name="Stud. Mycol.">
        <title>101 Dothideomycetes genomes: a test case for predicting lifestyles and emergence of pathogens.</title>
        <authorList>
            <person name="Haridas S."/>
            <person name="Albert R."/>
            <person name="Binder M."/>
            <person name="Bloem J."/>
            <person name="Labutti K."/>
            <person name="Salamov A."/>
            <person name="Andreopoulos B."/>
            <person name="Baker S."/>
            <person name="Barry K."/>
            <person name="Bills G."/>
            <person name="Bluhm B."/>
            <person name="Cannon C."/>
            <person name="Castanera R."/>
            <person name="Culley D."/>
            <person name="Daum C."/>
            <person name="Ezra D."/>
            <person name="Gonzalez J."/>
            <person name="Henrissat B."/>
            <person name="Kuo A."/>
            <person name="Liang C."/>
            <person name="Lipzen A."/>
            <person name="Lutzoni F."/>
            <person name="Magnuson J."/>
            <person name="Mondo S."/>
            <person name="Nolan M."/>
            <person name="Ohm R."/>
            <person name="Pangilinan J."/>
            <person name="Park H.-J."/>
            <person name="Ramirez L."/>
            <person name="Alfaro M."/>
            <person name="Sun H."/>
            <person name="Tritt A."/>
            <person name="Yoshinaga Y."/>
            <person name="Zwiers L.-H."/>
            <person name="Turgeon B."/>
            <person name="Goodwin S."/>
            <person name="Spatafora J."/>
            <person name="Crous P."/>
            <person name="Grigoriev I."/>
        </authorList>
    </citation>
    <scope>NUCLEOTIDE SEQUENCE</scope>
    <source>
        <strain evidence="4">CBS 122367</strain>
    </source>
</reference>
<evidence type="ECO:0000313" key="4">
    <source>
        <dbReference type="EMBL" id="KAF2677111.1"/>
    </source>
</evidence>
<evidence type="ECO:0000313" key="5">
    <source>
        <dbReference type="Proteomes" id="UP000799291"/>
    </source>
</evidence>
<dbReference type="GO" id="GO:0003723">
    <property type="term" value="F:RNA binding"/>
    <property type="evidence" value="ECO:0007669"/>
    <property type="project" value="InterPro"/>
</dbReference>
<comment type="similarity">
    <text evidence="1">Belongs to the CSN12 family.</text>
</comment>
<keyword evidence="5" id="KW-1185">Reference proteome</keyword>
<dbReference type="SMART" id="SM00753">
    <property type="entry name" value="PAM"/>
    <property type="match status" value="1"/>
</dbReference>
<organism evidence="4 5">
    <name type="scientific">Lentithecium fluviatile CBS 122367</name>
    <dbReference type="NCBI Taxonomy" id="1168545"/>
    <lineage>
        <taxon>Eukaryota</taxon>
        <taxon>Fungi</taxon>
        <taxon>Dikarya</taxon>
        <taxon>Ascomycota</taxon>
        <taxon>Pezizomycotina</taxon>
        <taxon>Dothideomycetes</taxon>
        <taxon>Pleosporomycetidae</taxon>
        <taxon>Pleosporales</taxon>
        <taxon>Massarineae</taxon>
        <taxon>Lentitheciaceae</taxon>
        <taxon>Lentithecium</taxon>
    </lineage>
</organism>
<dbReference type="Gene3D" id="1.10.10.10">
    <property type="entry name" value="Winged helix-like DNA-binding domain superfamily/Winged helix DNA-binding domain"/>
    <property type="match status" value="1"/>
</dbReference>
<evidence type="ECO:0000259" key="3">
    <source>
        <dbReference type="PROSITE" id="PS50250"/>
    </source>
</evidence>
<evidence type="ECO:0000256" key="2">
    <source>
        <dbReference type="ARBA" id="ARBA00073854"/>
    </source>
</evidence>
<dbReference type="EMBL" id="MU005626">
    <property type="protein sequence ID" value="KAF2677111.1"/>
    <property type="molecule type" value="Genomic_DNA"/>
</dbReference>
<dbReference type="FunFam" id="1.10.10.10:FF:000366">
    <property type="entry name" value="COP9 signalosome complex subunit"/>
    <property type="match status" value="1"/>
</dbReference>
<dbReference type="InterPro" id="IPR045114">
    <property type="entry name" value="Csn12-like"/>
</dbReference>
<name>A0A6G1IGM8_9PLEO</name>
<dbReference type="Pfam" id="PF01399">
    <property type="entry name" value="PCI"/>
    <property type="match status" value="1"/>
</dbReference>
<sequence>MALQEALEPFLAAYASHNPMPVARFLDPIPPPQDPGRLYDFWRASSEDKILADVRYALQNGMPNRTSFDEVQGWVDIIACYWRAVDRILKAEQAQNQSKLSEKQMVDVYDAWKDLTSNFIKYISNGNLPHWTVFTLYFTANNLRKFAIKADEQLAKAKPVAFSAGFQDDIVDTNAKNEKLEEAARVFNRIYALCVGDRNPDMMSSRKWGVYCIANLQFKTYFKLKAISLSKNVVKSIDAQSDLPPFELYPASHRVTYKYYVGVLSFLQEDYAKAEAALMEAWNTCHAQSVRNKELILTYLVPCRLITQHNIPSAQLLNEYPHVRRLFGDLVSSIRKGDLSGFDKALAAGEPEFVRRRVFLTLERSRDIALRNLLRKVYLAEGYEDMKAGQTEKDRVRKSRIPISHFAAAFRMGTAGAGSGQAIDDDEVECLLANMIYKGLMKGYISRDHGIVVVNKKGAFPGTGV</sequence>
<dbReference type="InterPro" id="IPR036388">
    <property type="entry name" value="WH-like_DNA-bd_sf"/>
</dbReference>
<dbReference type="GO" id="GO:0003690">
    <property type="term" value="F:double-stranded DNA binding"/>
    <property type="evidence" value="ECO:0007669"/>
    <property type="project" value="InterPro"/>
</dbReference>
<gene>
    <name evidence="4" type="ORF">K458DRAFT_424295</name>
</gene>
<dbReference type="OrthoDB" id="10252687at2759"/>
<evidence type="ECO:0000256" key="1">
    <source>
        <dbReference type="ARBA" id="ARBA00025771"/>
    </source>
</evidence>
<dbReference type="Proteomes" id="UP000799291">
    <property type="component" value="Unassembled WGS sequence"/>
</dbReference>
<dbReference type="PROSITE" id="PS50250">
    <property type="entry name" value="PCI"/>
    <property type="match status" value="1"/>
</dbReference>
<protein>
    <recommendedName>
        <fullName evidence="2">Protein CSN12 homolog</fullName>
    </recommendedName>
</protein>